<reference evidence="3 4" key="1">
    <citation type="submission" date="2016-12" db="EMBL/GenBank/DDBJ databases">
        <authorList>
            <person name="Song W.-J."/>
            <person name="Kurnit D.M."/>
        </authorList>
    </citation>
    <scope>NUCLEOTIDE SEQUENCE [LARGE SCALE GENOMIC DNA]</scope>
    <source>
        <strain evidence="3 4">175</strain>
    </source>
</reference>
<evidence type="ECO:0000256" key="1">
    <source>
        <dbReference type="SAM" id="MobiDB-lite"/>
    </source>
</evidence>
<feature type="chain" id="PRO_5012418722" description="Carboxypeptidase regulatory-like domain-containing protein" evidence="2">
    <location>
        <begin position="24"/>
        <end position="168"/>
    </location>
</feature>
<proteinExistence type="predicted"/>
<gene>
    <name evidence="3" type="ORF">SAMN02949497_1478</name>
</gene>
<accession>A0A1Y6CUS8</accession>
<name>A0A1Y6CUS8_9GAMM</name>
<dbReference type="PROSITE" id="PS51257">
    <property type="entry name" value="PROKAR_LIPOPROTEIN"/>
    <property type="match status" value="1"/>
</dbReference>
<keyword evidence="4" id="KW-1185">Reference proteome</keyword>
<dbReference type="AlphaFoldDB" id="A0A1Y6CUS8"/>
<dbReference type="OrthoDB" id="5568070at2"/>
<organism evidence="3 4">
    <name type="scientific">Methylomagnum ishizawai</name>
    <dbReference type="NCBI Taxonomy" id="1760988"/>
    <lineage>
        <taxon>Bacteria</taxon>
        <taxon>Pseudomonadati</taxon>
        <taxon>Pseudomonadota</taxon>
        <taxon>Gammaproteobacteria</taxon>
        <taxon>Methylococcales</taxon>
        <taxon>Methylococcaceae</taxon>
        <taxon>Methylomagnum</taxon>
    </lineage>
</organism>
<dbReference type="STRING" id="1760988.SAMN02949497_1478"/>
<dbReference type="Proteomes" id="UP000192923">
    <property type="component" value="Unassembled WGS sequence"/>
</dbReference>
<protein>
    <recommendedName>
        <fullName evidence="5">Carboxypeptidase regulatory-like domain-containing protein</fullName>
    </recommendedName>
</protein>
<keyword evidence="2" id="KW-0732">Signal</keyword>
<evidence type="ECO:0000313" key="3">
    <source>
        <dbReference type="EMBL" id="SMF94171.1"/>
    </source>
</evidence>
<feature type="region of interest" description="Disordered" evidence="1">
    <location>
        <begin position="145"/>
        <end position="168"/>
    </location>
</feature>
<dbReference type="EMBL" id="FXAM01000001">
    <property type="protein sequence ID" value="SMF94171.1"/>
    <property type="molecule type" value="Genomic_DNA"/>
</dbReference>
<sequence>MNTRLFPCIALALSLAACGPASTPGTAGGGGEAKIVGLVLTEDGPARQGHIEAKDRDGAVVAQADIGGDAHYSLRIPAGVAYPVVLSATAAGAAAPLKAAVTSDLVADQDISPVTTLVVDTALGLGGLTEANLAKAAGAAIAQRKSSGGSGGSAGFKGDSTQQYGGWH</sequence>
<evidence type="ECO:0000256" key="2">
    <source>
        <dbReference type="SAM" id="SignalP"/>
    </source>
</evidence>
<dbReference type="RefSeq" id="WP_085211313.1">
    <property type="nucleotide sequence ID" value="NZ_FXAM01000001.1"/>
</dbReference>
<feature type="compositionally biased region" description="Polar residues" evidence="1">
    <location>
        <begin position="159"/>
        <end position="168"/>
    </location>
</feature>
<evidence type="ECO:0008006" key="5">
    <source>
        <dbReference type="Google" id="ProtNLM"/>
    </source>
</evidence>
<evidence type="ECO:0000313" key="4">
    <source>
        <dbReference type="Proteomes" id="UP000192923"/>
    </source>
</evidence>
<feature type="signal peptide" evidence="2">
    <location>
        <begin position="1"/>
        <end position="23"/>
    </location>
</feature>